<reference evidence="2 3" key="1">
    <citation type="submission" date="2015-04" db="EMBL/GenBank/DDBJ databases">
        <title>Whole genome shotgun sequence of Flavihumibacter petaseus NBRC 106054.</title>
        <authorList>
            <person name="Miyazawa S."/>
            <person name="Hosoyama A."/>
            <person name="Hashimoto M."/>
            <person name="Noguchi M."/>
            <person name="Tsuchikane K."/>
            <person name="Ohji S."/>
            <person name="Yamazoe A."/>
            <person name="Ichikawa N."/>
            <person name="Kimura A."/>
            <person name="Fujita N."/>
        </authorList>
    </citation>
    <scope>NUCLEOTIDE SEQUENCE [LARGE SCALE GENOMIC DNA]</scope>
    <source>
        <strain evidence="2 3">NBRC 106054</strain>
    </source>
</reference>
<dbReference type="EMBL" id="BBWV01000002">
    <property type="protein sequence ID" value="GAO43342.1"/>
    <property type="molecule type" value="Genomic_DNA"/>
</dbReference>
<keyword evidence="1" id="KW-0472">Membrane</keyword>
<dbReference type="AlphaFoldDB" id="A0A0E9N013"/>
<protein>
    <submittedName>
        <fullName evidence="2">Uncharacterized protein</fullName>
    </submittedName>
</protein>
<comment type="caution">
    <text evidence="2">The sequence shown here is derived from an EMBL/GenBank/DDBJ whole genome shotgun (WGS) entry which is preliminary data.</text>
</comment>
<proteinExistence type="predicted"/>
<name>A0A0E9N013_9BACT</name>
<gene>
    <name evidence="2" type="ORF">FPE01S_02_04470</name>
</gene>
<keyword evidence="3" id="KW-1185">Reference proteome</keyword>
<dbReference type="Proteomes" id="UP000033121">
    <property type="component" value="Unassembled WGS sequence"/>
</dbReference>
<feature type="transmembrane region" description="Helical" evidence="1">
    <location>
        <begin position="83"/>
        <end position="100"/>
    </location>
</feature>
<keyword evidence="1" id="KW-1133">Transmembrane helix</keyword>
<organism evidence="2 3">
    <name type="scientific">Flavihumibacter petaseus NBRC 106054</name>
    <dbReference type="NCBI Taxonomy" id="1220578"/>
    <lineage>
        <taxon>Bacteria</taxon>
        <taxon>Pseudomonadati</taxon>
        <taxon>Bacteroidota</taxon>
        <taxon>Chitinophagia</taxon>
        <taxon>Chitinophagales</taxon>
        <taxon>Chitinophagaceae</taxon>
        <taxon>Flavihumibacter</taxon>
    </lineage>
</organism>
<accession>A0A0E9N013</accession>
<evidence type="ECO:0000313" key="2">
    <source>
        <dbReference type="EMBL" id="GAO43342.1"/>
    </source>
</evidence>
<sequence>MTPNTTIKNILVLLSLGLLVWLFIDSSFQLDIAATKNNGLTNMKKMEVDRLQNIDSLKSIANTSIDIIRNNTKVNSALATKRLWIIATLGLIQICFLFLNKKK</sequence>
<evidence type="ECO:0000256" key="1">
    <source>
        <dbReference type="SAM" id="Phobius"/>
    </source>
</evidence>
<evidence type="ECO:0000313" key="3">
    <source>
        <dbReference type="Proteomes" id="UP000033121"/>
    </source>
</evidence>
<keyword evidence="1" id="KW-0812">Transmembrane</keyword>